<dbReference type="Gene3D" id="2.60.130.10">
    <property type="entry name" value="Aromatic compound dioxygenase"/>
    <property type="match status" value="1"/>
</dbReference>
<evidence type="ECO:0000313" key="4">
    <source>
        <dbReference type="Proteomes" id="UP001055153"/>
    </source>
</evidence>
<protein>
    <recommendedName>
        <fullName evidence="2">Intradiol ring-cleavage dioxygenases domain-containing protein</fullName>
    </recommendedName>
</protein>
<dbReference type="InterPro" id="IPR015889">
    <property type="entry name" value="Intradiol_dOase_core"/>
</dbReference>
<name>A0ABQ4SF40_9HYPH</name>
<comment type="caution">
    <text evidence="3">The sequence shown here is derived from an EMBL/GenBank/DDBJ whole genome shotgun (WGS) entry which is preliminary data.</text>
</comment>
<evidence type="ECO:0000256" key="1">
    <source>
        <dbReference type="SAM" id="MobiDB-lite"/>
    </source>
</evidence>
<dbReference type="RefSeq" id="WP_238237031.1">
    <property type="nucleotide sequence ID" value="NZ_BPQQ01000043.1"/>
</dbReference>
<feature type="region of interest" description="Disordered" evidence="1">
    <location>
        <begin position="171"/>
        <end position="192"/>
    </location>
</feature>
<dbReference type="SUPFAM" id="SSF49482">
    <property type="entry name" value="Aromatic compound dioxygenase"/>
    <property type="match status" value="1"/>
</dbReference>
<evidence type="ECO:0000259" key="2">
    <source>
        <dbReference type="Pfam" id="PF00775"/>
    </source>
</evidence>
<proteinExistence type="predicted"/>
<dbReference type="CDD" id="cd03457">
    <property type="entry name" value="intradiol_dioxygenase_like"/>
    <property type="match status" value="1"/>
</dbReference>
<sequence>MDEGLSRRTALAVLAAGTLAPRGVSAAEVCPLTPQAVEGPFYLDPRLVRADIREDRPGVPLSLSLRVVATPSCGALAGARVDVWHADAQGRYSGYPGQGDRGASTVGQTFLRGTQFTDREGVATFRTIYPGWYPGRTTHVHVKVILDARTALTGQIYFPDAANAAVQTRSPAYGGRPARGRISNDRDGLLREDDPQRRGLAQVTQEGEGFAAILTLGVRRAGA</sequence>
<dbReference type="PANTHER" id="PTHR34315:SF1">
    <property type="entry name" value="INTRADIOL RING-CLEAVAGE DIOXYGENASES DOMAIN-CONTAINING PROTEIN-RELATED"/>
    <property type="match status" value="1"/>
</dbReference>
<feature type="compositionally biased region" description="Basic and acidic residues" evidence="1">
    <location>
        <begin position="182"/>
        <end position="192"/>
    </location>
</feature>
<evidence type="ECO:0000313" key="3">
    <source>
        <dbReference type="EMBL" id="GJE01841.1"/>
    </source>
</evidence>
<dbReference type="Pfam" id="PF00775">
    <property type="entry name" value="Dioxygenase_C"/>
    <property type="match status" value="1"/>
</dbReference>
<reference evidence="3" key="2">
    <citation type="submission" date="2021-08" db="EMBL/GenBank/DDBJ databases">
        <authorList>
            <person name="Tani A."/>
            <person name="Ola A."/>
            <person name="Ogura Y."/>
            <person name="Katsura K."/>
            <person name="Hayashi T."/>
        </authorList>
    </citation>
    <scope>NUCLEOTIDE SEQUENCE</scope>
    <source>
        <strain evidence="3">DSM 17168</strain>
    </source>
</reference>
<dbReference type="Proteomes" id="UP001055153">
    <property type="component" value="Unassembled WGS sequence"/>
</dbReference>
<organism evidence="3 4">
    <name type="scientific">Methylobacterium isbiliense</name>
    <dbReference type="NCBI Taxonomy" id="315478"/>
    <lineage>
        <taxon>Bacteria</taxon>
        <taxon>Pseudomonadati</taxon>
        <taxon>Pseudomonadota</taxon>
        <taxon>Alphaproteobacteria</taxon>
        <taxon>Hyphomicrobiales</taxon>
        <taxon>Methylobacteriaceae</taxon>
        <taxon>Methylobacterium</taxon>
    </lineage>
</organism>
<reference evidence="3" key="1">
    <citation type="journal article" date="2021" name="Front. Microbiol.">
        <title>Comprehensive Comparative Genomics and Phenotyping of Methylobacterium Species.</title>
        <authorList>
            <person name="Alessa O."/>
            <person name="Ogura Y."/>
            <person name="Fujitani Y."/>
            <person name="Takami H."/>
            <person name="Hayashi T."/>
            <person name="Sahin N."/>
            <person name="Tani A."/>
        </authorList>
    </citation>
    <scope>NUCLEOTIDE SEQUENCE</scope>
    <source>
        <strain evidence="3">DSM 17168</strain>
    </source>
</reference>
<gene>
    <name evidence="3" type="ORF">GMJLKIPL_3778</name>
</gene>
<dbReference type="InterPro" id="IPR000627">
    <property type="entry name" value="Intradiol_dOase_C"/>
</dbReference>
<keyword evidence="4" id="KW-1185">Reference proteome</keyword>
<feature type="domain" description="Intradiol ring-cleavage dioxygenases" evidence="2">
    <location>
        <begin position="47"/>
        <end position="160"/>
    </location>
</feature>
<accession>A0ABQ4SF40</accession>
<dbReference type="EMBL" id="BPQQ01000043">
    <property type="protein sequence ID" value="GJE01841.1"/>
    <property type="molecule type" value="Genomic_DNA"/>
</dbReference>
<dbReference type="PANTHER" id="PTHR34315">
    <property type="match status" value="1"/>
</dbReference>